<dbReference type="RefSeq" id="WP_011696951.1">
    <property type="nucleotide sequence ID" value="NC_008554.1"/>
</dbReference>
<dbReference type="EMBL" id="CP000478">
    <property type="protein sequence ID" value="ABK15778.1"/>
    <property type="molecule type" value="Genomic_DNA"/>
</dbReference>
<dbReference type="NCBIfam" id="TIGR04336">
    <property type="entry name" value="AmmeMemoSam_B"/>
    <property type="match status" value="1"/>
</dbReference>
<dbReference type="AlphaFoldDB" id="A0LEC6"/>
<keyword evidence="3" id="KW-1185">Reference proteome</keyword>
<evidence type="ECO:0000313" key="3">
    <source>
        <dbReference type="Proteomes" id="UP000001784"/>
    </source>
</evidence>
<dbReference type="Proteomes" id="UP000001784">
    <property type="component" value="Chromosome"/>
</dbReference>
<gene>
    <name evidence="2" type="ordered locus">Sfum_0075</name>
</gene>
<protein>
    <recommendedName>
        <fullName evidence="4">AmmeMemoRadiSam system protein B</fullName>
    </recommendedName>
</protein>
<dbReference type="STRING" id="335543.Sfum_0075"/>
<dbReference type="eggNOG" id="COG1355">
    <property type="taxonomic scope" value="Bacteria"/>
</dbReference>
<dbReference type="InterPro" id="IPR002737">
    <property type="entry name" value="MEMO1_fam"/>
</dbReference>
<dbReference type="Gene3D" id="3.40.830.10">
    <property type="entry name" value="LigB-like"/>
    <property type="match status" value="1"/>
</dbReference>
<dbReference type="OrthoDB" id="9771412at2"/>
<dbReference type="PANTHER" id="PTHR11060">
    <property type="entry name" value="PROTEIN MEMO1"/>
    <property type="match status" value="1"/>
</dbReference>
<proteinExistence type="inferred from homology"/>
<dbReference type="PANTHER" id="PTHR11060:SF0">
    <property type="entry name" value="PROTEIN MEMO1"/>
    <property type="match status" value="1"/>
</dbReference>
<evidence type="ECO:0000313" key="2">
    <source>
        <dbReference type="EMBL" id="ABK15778.1"/>
    </source>
</evidence>
<accession>A0LEC6</accession>
<dbReference type="Pfam" id="PF01875">
    <property type="entry name" value="Memo"/>
    <property type="match status" value="1"/>
</dbReference>
<evidence type="ECO:0000256" key="1">
    <source>
        <dbReference type="ARBA" id="ARBA00006315"/>
    </source>
</evidence>
<sequence length="414" mass="45959">MTMEHPKLRYGLEALPMQHEGQNMILLRDRMGHSSDSLLLSPVVAELVIRMDGTNSFRDLQALFLRMTGEMLYTETLDEIVQKLDQNLFLENARFIDHVARQVARYRDDPVRRMRHAGQSYPSDAELLNRRLEGFFSAEDGGPGLPGAARDNRPVLGLVAPHIDIQAGGRCFAHAYKAAADSVSPRTWIVLGTGHELVSNYFALTAKDFETPLGLVGHDEECCAHLVNSAKRDILAGEYNHVREHTVEFQAVFLAYVQPGAKIVPLLCSFSHEDLETDGEYIDHFAGLLRDLVLTRSVGILASVDLAHIGPRYGDRFQPTDSTVKDHMASDRGLVESLRECDAEAFIRQIRLEGNRRKICGVAPLYVLAQALSGLAQGRLLDHAHVRVDPYGSFVTFASMIFHGTQASPGSDSE</sequence>
<organism evidence="2 3">
    <name type="scientific">Syntrophobacter fumaroxidans (strain DSM 10017 / MPOB)</name>
    <dbReference type="NCBI Taxonomy" id="335543"/>
    <lineage>
        <taxon>Bacteria</taxon>
        <taxon>Pseudomonadati</taxon>
        <taxon>Thermodesulfobacteriota</taxon>
        <taxon>Syntrophobacteria</taxon>
        <taxon>Syntrophobacterales</taxon>
        <taxon>Syntrophobacteraceae</taxon>
        <taxon>Syntrophobacter</taxon>
    </lineage>
</organism>
<comment type="similarity">
    <text evidence="1">Belongs to the MEMO1 family.</text>
</comment>
<dbReference type="KEGG" id="sfu:Sfum_0075"/>
<evidence type="ECO:0008006" key="4">
    <source>
        <dbReference type="Google" id="ProtNLM"/>
    </source>
</evidence>
<reference evidence="2 3" key="1">
    <citation type="submission" date="2006-10" db="EMBL/GenBank/DDBJ databases">
        <title>Complete sequence of Syntrophobacter fumaroxidans MPOB.</title>
        <authorList>
            <consortium name="US DOE Joint Genome Institute"/>
            <person name="Copeland A."/>
            <person name="Lucas S."/>
            <person name="Lapidus A."/>
            <person name="Barry K."/>
            <person name="Detter J.C."/>
            <person name="Glavina del Rio T."/>
            <person name="Hammon N."/>
            <person name="Israni S."/>
            <person name="Pitluck S."/>
            <person name="Goltsman E.G."/>
            <person name="Martinez M."/>
            <person name="Schmutz J."/>
            <person name="Larimer F."/>
            <person name="Land M."/>
            <person name="Hauser L."/>
            <person name="Kyrpides N."/>
            <person name="Kim E."/>
            <person name="Boone D.R."/>
            <person name="Brockman F."/>
            <person name="Culley D."/>
            <person name="Ferry J."/>
            <person name="Gunsalus R."/>
            <person name="McInerney M.J."/>
            <person name="Morrison M."/>
            <person name="Plugge C."/>
            <person name="Rohlin L."/>
            <person name="Scholten J."/>
            <person name="Sieber J."/>
            <person name="Stams A.J.M."/>
            <person name="Worm P."/>
            <person name="Henstra A.M."/>
            <person name="Richardson P."/>
        </authorList>
    </citation>
    <scope>NUCLEOTIDE SEQUENCE [LARGE SCALE GENOMIC DNA]</scope>
    <source>
        <strain evidence="3">DSM 10017 / MPOB</strain>
    </source>
</reference>
<dbReference type="InParanoid" id="A0LEC6"/>
<dbReference type="HOGENOM" id="CLU_055281_0_0_7"/>
<name>A0LEC6_SYNFM</name>
<dbReference type="CDD" id="cd07361">
    <property type="entry name" value="MEMO_like"/>
    <property type="match status" value="1"/>
</dbReference>